<keyword evidence="4" id="KW-0418">Kinase</keyword>
<dbReference type="PROSITE" id="PS50011">
    <property type="entry name" value="PROTEIN_KINASE_DOM"/>
    <property type="match status" value="1"/>
</dbReference>
<evidence type="ECO:0000313" key="15">
    <source>
        <dbReference type="Proteomes" id="UP000241769"/>
    </source>
</evidence>
<dbReference type="SMART" id="SM00320">
    <property type="entry name" value="WD40"/>
    <property type="match status" value="7"/>
</dbReference>
<dbReference type="CDD" id="cd00173">
    <property type="entry name" value="SH2"/>
    <property type="match status" value="1"/>
</dbReference>
<feature type="domain" description="SH2" evidence="10">
    <location>
        <begin position="1151"/>
        <end position="1247"/>
    </location>
</feature>
<dbReference type="InterPro" id="IPR036047">
    <property type="entry name" value="F-box-like_dom_sf"/>
</dbReference>
<feature type="compositionally biased region" description="Basic and acidic residues" evidence="9">
    <location>
        <begin position="97"/>
        <end position="107"/>
    </location>
</feature>
<evidence type="ECO:0000256" key="4">
    <source>
        <dbReference type="ARBA" id="ARBA00022777"/>
    </source>
</evidence>
<name>A0A2P6N5V7_9EUKA</name>
<feature type="region of interest" description="Disordered" evidence="9">
    <location>
        <begin position="267"/>
        <end position="302"/>
    </location>
</feature>
<evidence type="ECO:0000256" key="8">
    <source>
        <dbReference type="PROSITE-ProRule" id="PRU00221"/>
    </source>
</evidence>
<feature type="repeat" description="WD" evidence="8">
    <location>
        <begin position="424"/>
        <end position="465"/>
    </location>
</feature>
<dbReference type="PROSITE" id="PS00678">
    <property type="entry name" value="WD_REPEATS_1"/>
    <property type="match status" value="3"/>
</dbReference>
<dbReference type="EMBL" id="MDYQ01000188">
    <property type="protein sequence ID" value="PRP79328.1"/>
    <property type="molecule type" value="Genomic_DNA"/>
</dbReference>
<dbReference type="CDD" id="cd00200">
    <property type="entry name" value="WD40"/>
    <property type="match status" value="1"/>
</dbReference>
<dbReference type="InterPro" id="IPR036322">
    <property type="entry name" value="WD40_repeat_dom_sf"/>
</dbReference>
<dbReference type="InterPro" id="IPR001810">
    <property type="entry name" value="F-box_dom"/>
</dbReference>
<dbReference type="InterPro" id="IPR001680">
    <property type="entry name" value="WD40_rpt"/>
</dbReference>
<dbReference type="Pfam" id="PF00169">
    <property type="entry name" value="PH"/>
    <property type="match status" value="1"/>
</dbReference>
<keyword evidence="1 8" id="KW-0853">WD repeat</keyword>
<dbReference type="Gene3D" id="1.10.510.10">
    <property type="entry name" value="Transferase(Phosphotransferase) domain 1"/>
    <property type="match status" value="1"/>
</dbReference>
<proteinExistence type="predicted"/>
<dbReference type="SUPFAM" id="SSF50978">
    <property type="entry name" value="WD40 repeat-like"/>
    <property type="match status" value="1"/>
</dbReference>
<dbReference type="OrthoDB" id="10255630at2759"/>
<evidence type="ECO:0000256" key="1">
    <source>
        <dbReference type="ARBA" id="ARBA00022574"/>
    </source>
</evidence>
<dbReference type="PRINTS" id="PR00320">
    <property type="entry name" value="GPROTEINBRPT"/>
</dbReference>
<dbReference type="PANTHER" id="PTHR19848">
    <property type="entry name" value="WD40 REPEAT PROTEIN"/>
    <property type="match status" value="1"/>
</dbReference>
<feature type="repeat" description="WD" evidence="8">
    <location>
        <begin position="466"/>
        <end position="507"/>
    </location>
</feature>
<dbReference type="Gene3D" id="1.20.1280.50">
    <property type="match status" value="1"/>
</dbReference>
<feature type="compositionally biased region" description="Pro residues" evidence="9">
    <location>
        <begin position="275"/>
        <end position="288"/>
    </location>
</feature>
<dbReference type="InterPro" id="IPR011993">
    <property type="entry name" value="PH-like_dom_sf"/>
</dbReference>
<evidence type="ECO:0000259" key="12">
    <source>
        <dbReference type="PROSITE" id="PS50011"/>
    </source>
</evidence>
<dbReference type="PROSITE" id="PS50001">
    <property type="entry name" value="SH2"/>
    <property type="match status" value="1"/>
</dbReference>
<accession>A0A2P6N5V7</accession>
<feature type="domain" description="Protein kinase" evidence="12">
    <location>
        <begin position="723"/>
        <end position="1023"/>
    </location>
</feature>
<feature type="region of interest" description="Disordered" evidence="9">
    <location>
        <begin position="192"/>
        <end position="212"/>
    </location>
</feature>
<evidence type="ECO:0000256" key="9">
    <source>
        <dbReference type="SAM" id="MobiDB-lite"/>
    </source>
</evidence>
<feature type="domain" description="F-box" evidence="13">
    <location>
        <begin position="11"/>
        <end position="57"/>
    </location>
</feature>
<evidence type="ECO:0000256" key="7">
    <source>
        <dbReference type="PROSITE-ProRule" id="PRU00191"/>
    </source>
</evidence>
<dbReference type="SUPFAM" id="SSF55550">
    <property type="entry name" value="SH2 domain"/>
    <property type="match status" value="1"/>
</dbReference>
<dbReference type="PANTHER" id="PTHR19848:SF8">
    <property type="entry name" value="F-BOX AND WD REPEAT DOMAIN CONTAINING 7"/>
    <property type="match status" value="1"/>
</dbReference>
<dbReference type="Pfam" id="PF00400">
    <property type="entry name" value="WD40"/>
    <property type="match status" value="6"/>
</dbReference>
<dbReference type="Pfam" id="PF07714">
    <property type="entry name" value="PK_Tyr_Ser-Thr"/>
    <property type="match status" value="1"/>
</dbReference>
<keyword evidence="2" id="KW-0808">Transferase</keyword>
<keyword evidence="6" id="KW-0829">Tyrosine-protein kinase</keyword>
<dbReference type="SUPFAM" id="SSF50729">
    <property type="entry name" value="PH domain-like"/>
    <property type="match status" value="1"/>
</dbReference>
<dbReference type="InterPro" id="IPR036860">
    <property type="entry name" value="SH2_dom_sf"/>
</dbReference>
<dbReference type="PROSITE" id="PS50003">
    <property type="entry name" value="PH_DOMAIN"/>
    <property type="match status" value="1"/>
</dbReference>
<dbReference type="Gene3D" id="3.30.505.10">
    <property type="entry name" value="SH2 domain"/>
    <property type="match status" value="1"/>
</dbReference>
<dbReference type="GO" id="GO:0005524">
    <property type="term" value="F:ATP binding"/>
    <property type="evidence" value="ECO:0007669"/>
    <property type="project" value="InterPro"/>
</dbReference>
<dbReference type="InterPro" id="IPR011009">
    <property type="entry name" value="Kinase-like_dom_sf"/>
</dbReference>
<dbReference type="GO" id="GO:0005737">
    <property type="term" value="C:cytoplasm"/>
    <property type="evidence" value="ECO:0007669"/>
    <property type="project" value="UniProtKB-ARBA"/>
</dbReference>
<dbReference type="STRING" id="1890364.A0A2P6N5V7"/>
<dbReference type="InterPro" id="IPR001245">
    <property type="entry name" value="Ser-Thr/Tyr_kinase_cat_dom"/>
</dbReference>
<keyword evidence="15" id="KW-1185">Reference proteome</keyword>
<evidence type="ECO:0000256" key="2">
    <source>
        <dbReference type="ARBA" id="ARBA00022679"/>
    </source>
</evidence>
<evidence type="ECO:0000259" key="10">
    <source>
        <dbReference type="PROSITE" id="PS50001"/>
    </source>
</evidence>
<dbReference type="InterPro" id="IPR015943">
    <property type="entry name" value="WD40/YVTN_repeat-like_dom_sf"/>
</dbReference>
<dbReference type="Proteomes" id="UP000241769">
    <property type="component" value="Unassembled WGS sequence"/>
</dbReference>
<dbReference type="InterPro" id="IPR020472">
    <property type="entry name" value="WD40_PAC1"/>
</dbReference>
<keyword evidence="3" id="KW-0677">Repeat</keyword>
<dbReference type="InterPro" id="IPR000980">
    <property type="entry name" value="SH2"/>
</dbReference>
<comment type="caution">
    <text evidence="14">The sequence shown here is derived from an EMBL/GenBank/DDBJ whole genome shotgun (WGS) entry which is preliminary data.</text>
</comment>
<keyword evidence="5 7" id="KW-0727">SH2 domain</keyword>
<evidence type="ECO:0000259" key="11">
    <source>
        <dbReference type="PROSITE" id="PS50003"/>
    </source>
</evidence>
<dbReference type="Pfam" id="PF12937">
    <property type="entry name" value="F-box-like"/>
    <property type="match status" value="1"/>
</dbReference>
<dbReference type="SMART" id="SM00252">
    <property type="entry name" value="SH2"/>
    <property type="match status" value="1"/>
</dbReference>
<protein>
    <submittedName>
        <fullName evidence="14">Guanine nucleotide binding protein beta subunit 2</fullName>
    </submittedName>
</protein>
<dbReference type="SUPFAM" id="SSF81383">
    <property type="entry name" value="F-box domain"/>
    <property type="match status" value="1"/>
</dbReference>
<evidence type="ECO:0000313" key="14">
    <source>
        <dbReference type="EMBL" id="PRP79328.1"/>
    </source>
</evidence>
<dbReference type="Pfam" id="PF00017">
    <property type="entry name" value="SH2"/>
    <property type="match status" value="1"/>
</dbReference>
<evidence type="ECO:0000256" key="6">
    <source>
        <dbReference type="ARBA" id="ARBA00023137"/>
    </source>
</evidence>
<feature type="region of interest" description="Disordered" evidence="9">
    <location>
        <begin position="97"/>
        <end position="119"/>
    </location>
</feature>
<gene>
    <name evidence="14" type="ORF">PROFUN_13022</name>
</gene>
<dbReference type="Gene3D" id="2.130.10.10">
    <property type="entry name" value="YVTN repeat-like/Quinoprotein amine dehydrogenase"/>
    <property type="match status" value="1"/>
</dbReference>
<dbReference type="Gene3D" id="2.30.29.30">
    <property type="entry name" value="Pleckstrin-homology domain (PH domain)/Phosphotyrosine-binding domain (PTB)"/>
    <property type="match status" value="1"/>
</dbReference>
<dbReference type="InterPro" id="IPR001849">
    <property type="entry name" value="PH_domain"/>
</dbReference>
<dbReference type="PROSITE" id="PS50294">
    <property type="entry name" value="WD_REPEATS_REGION"/>
    <property type="match status" value="3"/>
</dbReference>
<evidence type="ECO:0000256" key="5">
    <source>
        <dbReference type="ARBA" id="ARBA00022999"/>
    </source>
</evidence>
<dbReference type="InterPro" id="IPR000719">
    <property type="entry name" value="Prot_kinase_dom"/>
</dbReference>
<dbReference type="InterPro" id="IPR019775">
    <property type="entry name" value="WD40_repeat_CS"/>
</dbReference>
<feature type="repeat" description="WD" evidence="8">
    <location>
        <begin position="383"/>
        <end position="423"/>
    </location>
</feature>
<dbReference type="PROSITE" id="PS50082">
    <property type="entry name" value="WD_REPEATS_2"/>
    <property type="match status" value="3"/>
</dbReference>
<feature type="domain" description="PH" evidence="11">
    <location>
        <begin position="648"/>
        <end position="763"/>
    </location>
</feature>
<dbReference type="SMART" id="SM00233">
    <property type="entry name" value="PH"/>
    <property type="match status" value="1"/>
</dbReference>
<dbReference type="GO" id="GO:0004713">
    <property type="term" value="F:protein tyrosine kinase activity"/>
    <property type="evidence" value="ECO:0007669"/>
    <property type="project" value="UniProtKB-KW"/>
</dbReference>
<organism evidence="14 15">
    <name type="scientific">Planoprotostelium fungivorum</name>
    <dbReference type="NCBI Taxonomy" id="1890364"/>
    <lineage>
        <taxon>Eukaryota</taxon>
        <taxon>Amoebozoa</taxon>
        <taxon>Evosea</taxon>
        <taxon>Variosea</taxon>
        <taxon>Cavosteliida</taxon>
        <taxon>Cavosteliaceae</taxon>
        <taxon>Planoprotostelium</taxon>
    </lineage>
</organism>
<evidence type="ECO:0000259" key="13">
    <source>
        <dbReference type="PROSITE" id="PS50181"/>
    </source>
</evidence>
<sequence length="1255" mass="143034">MGNTSTKCGTDVDIRELGRALTVRIFLYLDDEALFNVMLVSQNFYQAAKDNQIWSRLYQQAFGELMPVPFVVTRRMDWRLHYLARKRHRPPLVDRCLDQSKASDRSGGRSMKKPLPTHPKCHLEPCKDKILSISWSGDSRFVAVATKDGVIHLYEPETAHLVLSPLSPRMPYLSYSEPVISAVKMKKISRAISHDAKPTREHSSTLHGDERGVEDFVPGELERSKRNPVPLHIGRHKMAEIVPELSLPHALPMEVKRSPRRQDVLSFGYRQTSPPLTPSISMPPPASPRDPKRASRSHSLTNSLRERLNEVKNVALHRSTNVIPTAQRSGMIRLESMFVIACACSMSGRFIASGGLDNTCTIWKVLDDEGHILPNLGDCHYKLEGHESFISGINFMHDSSVITSSGDQTIRLWDIEEGRQIRDFREHKGEVLGISTDAERDLLASCSSDKTIIMWDVRSPQPTLKFSGHTKDVNSISLSWSGLECVSSSEDETSIIWDVRTRKARVRHRSDHSLNHADFSLFGDYVYVCGDADRFTVYDASNGESVGVFHQEKRISCLKMSPNGQHLATGCWNHHVETPASTVEAVCLKEKALLKRRLVVWHGSELRNFPQRKESFSTGTHKGMSSPKTPPGGVSGMNSLNASKLRPNANFSGWLRKRGGGNRSIAFKKRFCLLCNDTLYYYKSETSTPQGWITPLSNYEVSARLKRDPDPNELVGTAGIQFELRPKTSSIGAPGMRDRTYYFEGLSVQETSEWLNNLHLLLMSSEVSQAPPRSQTQAPLMNMSHIQNRDIERQPQRDIKACEKALYKKTTQVRLYSLRMAHTYMTDREMLQFNNNTLRFTEMNHVNLLKVYHHGDGREQSGSTLQKVEIVLKIVEGLQYLKRLELHHILLEPATILMHHSESQVKLSEYWKLALDTHELKNQDTIDLRYRAPESVDKTNLKLKTGTSEEVYSIGIIMYELQTRSPAYGSTATWDIVKMMERGERPALPPDGVLNRLIGECWHQSPEARLSLSDLRIELQSLLQVLSAQKHDTGVIKYFNSEAILGRLEESYKGGFSRSQIMTVSDLDSLFENNHFMEWDIFTDAIVQMLGARIEHLEDIRIIVTHTNGKVSASRWKQITEWFSPITREGDFRIVESYTISDIAFIVGRHWFFGNIAMEDCRIYLTPQVPDGTFLIRFSSKAGTFALSAIRGKELYHWRFHLEKKGHDFKFVLENRDFNNLTSLISYYQQHDIPARGRPTFRLAEGLDRRTFFTV</sequence>
<dbReference type="InParanoid" id="A0A2P6N5V7"/>
<reference evidence="14 15" key="1">
    <citation type="journal article" date="2018" name="Genome Biol. Evol.">
        <title>Multiple Roots of Fruiting Body Formation in Amoebozoa.</title>
        <authorList>
            <person name="Hillmann F."/>
            <person name="Forbes G."/>
            <person name="Novohradska S."/>
            <person name="Ferling I."/>
            <person name="Riege K."/>
            <person name="Groth M."/>
            <person name="Westermann M."/>
            <person name="Marz M."/>
            <person name="Spaller T."/>
            <person name="Winckler T."/>
            <person name="Schaap P."/>
            <person name="Glockner G."/>
        </authorList>
    </citation>
    <scope>NUCLEOTIDE SEQUENCE [LARGE SCALE GENOMIC DNA]</scope>
    <source>
        <strain evidence="14 15">Jena</strain>
    </source>
</reference>
<feature type="region of interest" description="Disordered" evidence="9">
    <location>
        <begin position="614"/>
        <end position="634"/>
    </location>
</feature>
<dbReference type="SUPFAM" id="SSF56112">
    <property type="entry name" value="Protein kinase-like (PK-like)"/>
    <property type="match status" value="1"/>
</dbReference>
<evidence type="ECO:0000256" key="3">
    <source>
        <dbReference type="ARBA" id="ARBA00022737"/>
    </source>
</evidence>
<dbReference type="AlphaFoldDB" id="A0A2P6N5V7"/>
<dbReference type="PROSITE" id="PS50181">
    <property type="entry name" value="FBOX"/>
    <property type="match status" value="1"/>
</dbReference>